<dbReference type="GeneID" id="8229614"/>
<reference evidence="2" key="1">
    <citation type="submission" date="2007-04" db="EMBL/GenBank/DDBJ databases">
        <title>Annotation of Pediculus humanus corporis strain USDA.</title>
        <authorList>
            <person name="Kirkness E."/>
            <person name="Hannick L."/>
            <person name="Hass B."/>
            <person name="Bruggner R."/>
            <person name="Lawson D."/>
            <person name="Bidwell S."/>
            <person name="Joardar V."/>
            <person name="Caler E."/>
            <person name="Walenz B."/>
            <person name="Inman J."/>
            <person name="Schobel S."/>
            <person name="Galinsky K."/>
            <person name="Amedeo P."/>
            <person name="Strausberg R."/>
        </authorList>
    </citation>
    <scope>NUCLEOTIDE SEQUENCE</scope>
    <source>
        <strain evidence="2">USDA</strain>
    </source>
</reference>
<dbReference type="EMBL" id="DS235271">
    <property type="protein sequence ID" value="EEB14252.1"/>
    <property type="molecule type" value="Genomic_DNA"/>
</dbReference>
<dbReference type="VEuPathDB" id="VectorBase:PHUM288590"/>
<keyword evidence="1" id="KW-0812">Transmembrane</keyword>
<name>E0VLJ6_PEDHC</name>
<dbReference type="KEGG" id="phu:Phum_PHUM288590"/>
<dbReference type="EMBL" id="AAZO01003349">
    <property type="status" value="NOT_ANNOTATED_CDS"/>
    <property type="molecule type" value="Genomic_DNA"/>
</dbReference>
<reference evidence="3" key="3">
    <citation type="submission" date="2020-05" db="UniProtKB">
        <authorList>
            <consortium name="EnsemblMetazoa"/>
        </authorList>
    </citation>
    <scope>IDENTIFICATION</scope>
    <source>
        <strain evidence="3">USDA</strain>
    </source>
</reference>
<feature type="transmembrane region" description="Helical" evidence="1">
    <location>
        <begin position="687"/>
        <end position="706"/>
    </location>
</feature>
<feature type="transmembrane region" description="Helical" evidence="1">
    <location>
        <begin position="649"/>
        <end position="675"/>
    </location>
</feature>
<dbReference type="RefSeq" id="XP_002426990.1">
    <property type="nucleotide sequence ID" value="XM_002426945.1"/>
</dbReference>
<dbReference type="Proteomes" id="UP000009046">
    <property type="component" value="Unassembled WGS sequence"/>
</dbReference>
<feature type="transmembrane region" description="Helical" evidence="1">
    <location>
        <begin position="611"/>
        <end position="637"/>
    </location>
</feature>
<evidence type="ECO:0000313" key="2">
    <source>
        <dbReference type="EMBL" id="EEB14252.1"/>
    </source>
</evidence>
<gene>
    <name evidence="3" type="primary">8229614</name>
    <name evidence="2" type="ORF">Phum_PHUM288590</name>
</gene>
<protein>
    <submittedName>
        <fullName evidence="2 3">Uncharacterized protein</fullName>
    </submittedName>
</protein>
<feature type="transmembrane region" description="Helical" evidence="1">
    <location>
        <begin position="802"/>
        <end position="822"/>
    </location>
</feature>
<feature type="transmembrane region" description="Helical" evidence="1">
    <location>
        <begin position="726"/>
        <end position="749"/>
    </location>
</feature>
<dbReference type="CTD" id="8229614"/>
<keyword evidence="4" id="KW-1185">Reference proteome</keyword>
<keyword evidence="1" id="KW-1133">Transmembrane helix</keyword>
<sequence>MQVRLGDNAFFYVFYIFGYGLCNESVQYQVSENKINLFPISQVVNGGDTFQYTSPAPFYVPAVPAVLISDQVELPSVGNAGLVQQDDYVKEPQVDVTRGTEYLHSNYKIPNKNVGHGDMHLKYKTGGYNYYKNYVNLLHPTPSKSKYVNVGKKKMSTIGKVNFQNSYYSQQGFYSHPNKMTYAGSISYKPLKMSDYYHIHKKIPNKESSGHYVRIKGHLKHHYLRSPSKKIRVHSKKEHVAAASNQNKQQKDYSFYNPLMSVNYPSSLTVVPVTPAGINTISLSQPVATQFYTLGPDVNVVQQNEQKPISERIYGNVYPYQNIESVLNNSKIITTWYQNPYPIVNTRQEQLLVDMNNNNNNVVGTTPTSNLPFFGTNQGGGGAIINQGISPDQSIYYNNANNVLLQNLRDNTNRVTTGNNNLNTQILNQANVVEPTGSSSEIYTFYEPATNEKENLNDGLEISQPGKVSWVNVKKISDETETEPTKIYKSQKGMSIREDNSDWTPVSSSRVFDESEASIAKELRKLSEVIQNVTEKSGLRQTEKPAIKKFKNFNFDTRGRRISKKNVAYIDNNDYPSAAQFYIAMLSISLIVGLSYYGYIIYNRFKNKTTVLYSIFLVTSLLCRTFFSLLIASIVIYGVSNDVPGSNTLLAFECISHNLVLGFWLILTIYLHACIRVNFNSEPSLKLYEYGVPSIAIYFALTWIFVLTNECNDLMWISVVQKNSAYQWIVNTIRLLYLFIQLGLILDITRLIMSQKCTVYKDSSEQVRKCGLIMSILIFYFWLQFGFSIGRPLEYNIEVYLFFNYLVEGLQCALVCPLLYFFEKWVSEAREIL</sequence>
<dbReference type="HOGENOM" id="CLU_340762_0_0_1"/>
<dbReference type="InParanoid" id="E0VLJ6"/>
<accession>E0VLJ6</accession>
<feature type="transmembrane region" description="Helical" evidence="1">
    <location>
        <begin position="581"/>
        <end position="599"/>
    </location>
</feature>
<dbReference type="EnsemblMetazoa" id="PHUM288590-RA">
    <property type="protein sequence ID" value="PHUM288590-PA"/>
    <property type="gene ID" value="PHUM288590"/>
</dbReference>
<feature type="transmembrane region" description="Helical" evidence="1">
    <location>
        <begin position="770"/>
        <end position="790"/>
    </location>
</feature>
<dbReference type="AlphaFoldDB" id="E0VLJ6"/>
<organism>
    <name type="scientific">Pediculus humanus subsp. corporis</name>
    <name type="common">Body louse</name>
    <dbReference type="NCBI Taxonomy" id="121224"/>
    <lineage>
        <taxon>Eukaryota</taxon>
        <taxon>Metazoa</taxon>
        <taxon>Ecdysozoa</taxon>
        <taxon>Arthropoda</taxon>
        <taxon>Hexapoda</taxon>
        <taxon>Insecta</taxon>
        <taxon>Pterygota</taxon>
        <taxon>Neoptera</taxon>
        <taxon>Paraneoptera</taxon>
        <taxon>Psocodea</taxon>
        <taxon>Troctomorpha</taxon>
        <taxon>Phthiraptera</taxon>
        <taxon>Anoplura</taxon>
        <taxon>Pediculidae</taxon>
        <taxon>Pediculus</taxon>
    </lineage>
</organism>
<evidence type="ECO:0000313" key="4">
    <source>
        <dbReference type="Proteomes" id="UP000009046"/>
    </source>
</evidence>
<evidence type="ECO:0000256" key="1">
    <source>
        <dbReference type="SAM" id="Phobius"/>
    </source>
</evidence>
<reference evidence="2" key="2">
    <citation type="submission" date="2007-04" db="EMBL/GenBank/DDBJ databases">
        <title>The genome of the human body louse.</title>
        <authorList>
            <consortium name="The Human Body Louse Genome Consortium"/>
            <person name="Kirkness E."/>
            <person name="Walenz B."/>
            <person name="Hass B."/>
            <person name="Bruggner R."/>
            <person name="Strausberg R."/>
        </authorList>
    </citation>
    <scope>NUCLEOTIDE SEQUENCE</scope>
    <source>
        <strain evidence="2">USDA</strain>
    </source>
</reference>
<keyword evidence="1" id="KW-0472">Membrane</keyword>
<proteinExistence type="predicted"/>
<evidence type="ECO:0000313" key="3">
    <source>
        <dbReference type="EnsemblMetazoa" id="PHUM288590-PA"/>
    </source>
</evidence>